<sequence length="1488" mass="160009">MRLQHQPSTLVLATPASALVFGGDLELPASAYDVKDEAGEQALHLASLAVPRDPEFPYDLNGDNCILRWARIPAKYSGPVDVVIHFHGHWNFKRGKAATLGHMARSSGIELRSPGVGRPTLGLVPHGVPFKWYDEDDGSRVGDGFNFPQVLSQAKMEAFVDEALQRFSTLRGGSLSRGRLVLTCHSGGWRAVDKLLAALKDYRMLCGCEFFDATYGGLATLTAADGWVARAIARDAAALGKRNDEERRRYLQDTAAHLRIVFIDKTGTAKVAKDTETFLRKQLDAVTDPGVRELLRKRFRAQAITDTSKTWHGRVPEACGGRLLADPANDLSPEAADLPAPAARAQAYEDWVDESVDAEGAQALDWEAEAQDVTMPQKKMERPPIAPTGSEFIASLGEKKGVERENRIFEQLKSGNIPPSLLAFHTVRLTGKDKSGTSHDFEYYVTPDVLCIGSESDNVRIPMDPVTAQRVADFFECLLPTARMVEQVYQAAPTKLAFIEGNYAGTSRAKLQDATSEYLVHSRKIDAQLRRPPTILTAGHKKELVISRNYIHPRKDKETGEVKPAATLAFYGAFTAAGVPYQAPRSNGQVMRGWPSFAHGPGFVDYSHGVRLVWPTMKVDGATRTVADVLKDPQLSTLIAAEGPIPNPRYTLDRSGKPATAKSQALASDDPLALGTWEVAGALGYGSTWDARIRSTVEDFLALWKAIPVKVGTQTVNVHPPYYINVNDKSGAASKERAKLAEQHRAAAPAALRSLIGEKRFLNTRIGKATTDSIRELLEAADAKGVLVTDAVVGGSATPDTLRAFLKHYGLGVDCSGFVAQAINKLVGLFNTATAADSIAAPHSTNSAALKGGQGPFERVTDPAHLCGGDTMWLSGHIRILAWAERRGDRIVFCTAESRSSNPKDIGPAVAYWRLVPDKKAGTANFTGWRLERSGDLAAADSAWAPVNTTHVYGHYKPLRKLLQAAGGTPAALADDEAWALQAPARFGVAFVPRQGVFNDAPAVFTVVPASFLPEPTTATTAAIDAALTTAGLTPAQRGRVPRAGLVPIAAAFGASALTELFARLRWEPAFFDEDSRSATPKLVQRLLLHVPGHFRELARRTTSAAEAFVLECLGWAMLSHLRREVENATGTRWWIPPAPDWVTAVPNPIPAVSAEVRQVITRLGFIDTAMPAGNWNGRYASWRRGLAGRQWDSELNAATPGLPLYSGLLTVPAHVNTAVQRAAFKTAWDRRVAAVDAAHPPLVAGAPITLDGLLNAEMLRTDAPGNAPAGALGMFDLQGVELARGTFPLRDGGGVATRMQLLNQLHPVAIALFRALRELGWNDLLYQTSGAIAFRGVKHNPRIVVTTGGPIGAPFSAPTQAKVNRLNTDATPASRAAVIAAAISAHTMSDHAPGIAMDLNYPENVDNVAARPFGSMDPRIVALFEAFHFRWGARFAPTDPHHFEYCKAPCAPAAVAGRPAPAAGALPGMIPNFPSPGRPGQGGTAVA</sequence>
<proteinExistence type="predicted"/>
<gene>
    <name evidence="2" type="ORF">H8N03_16250</name>
</gene>
<comment type="caution">
    <text evidence="2">The sequence shown here is derived from an EMBL/GenBank/DDBJ whole genome shotgun (WGS) entry which is preliminary data.</text>
</comment>
<dbReference type="InterPro" id="IPR039561">
    <property type="entry name" value="Peptidase_M15C"/>
</dbReference>
<evidence type="ECO:0000313" key="3">
    <source>
        <dbReference type="Proteomes" id="UP000608513"/>
    </source>
</evidence>
<dbReference type="InterPro" id="IPR009045">
    <property type="entry name" value="Zn_M74/Hedgehog-like"/>
</dbReference>
<name>A0A923MT60_9BURK</name>
<reference evidence="2" key="1">
    <citation type="submission" date="2020-08" db="EMBL/GenBank/DDBJ databases">
        <title>Ramlibacter sp. USB13 16S ribosomal RNA gene genome sequencing and assembly.</title>
        <authorList>
            <person name="Kang M."/>
        </authorList>
    </citation>
    <scope>NUCLEOTIDE SEQUENCE</scope>
    <source>
        <strain evidence="2">USB13</strain>
    </source>
</reference>
<keyword evidence="3" id="KW-1185">Reference proteome</keyword>
<dbReference type="EMBL" id="JACORT010000007">
    <property type="protein sequence ID" value="MBC5784501.1"/>
    <property type="molecule type" value="Genomic_DNA"/>
</dbReference>
<dbReference type="Proteomes" id="UP000608513">
    <property type="component" value="Unassembled WGS sequence"/>
</dbReference>
<evidence type="ECO:0000313" key="2">
    <source>
        <dbReference type="EMBL" id="MBC5784501.1"/>
    </source>
</evidence>
<protein>
    <submittedName>
        <fullName evidence="2">M15 family metallopeptidase</fullName>
    </submittedName>
</protein>
<dbReference type="SUPFAM" id="SSF55166">
    <property type="entry name" value="Hedgehog/DD-peptidase"/>
    <property type="match status" value="1"/>
</dbReference>
<accession>A0A923MT60</accession>
<organism evidence="2 3">
    <name type="scientific">Ramlibacter cellulosilyticus</name>
    <dbReference type="NCBI Taxonomy" id="2764187"/>
    <lineage>
        <taxon>Bacteria</taxon>
        <taxon>Pseudomonadati</taxon>
        <taxon>Pseudomonadota</taxon>
        <taxon>Betaproteobacteria</taxon>
        <taxon>Burkholderiales</taxon>
        <taxon>Comamonadaceae</taxon>
        <taxon>Ramlibacter</taxon>
    </lineage>
</organism>
<dbReference type="RefSeq" id="WP_187077252.1">
    <property type="nucleotide sequence ID" value="NZ_JACORT010000007.1"/>
</dbReference>
<dbReference type="Gene3D" id="3.30.1380.10">
    <property type="match status" value="1"/>
</dbReference>
<dbReference type="GO" id="GO:0008233">
    <property type="term" value="F:peptidase activity"/>
    <property type="evidence" value="ECO:0007669"/>
    <property type="project" value="InterPro"/>
</dbReference>
<feature type="domain" description="Peptidase M15C" evidence="1">
    <location>
        <begin position="1387"/>
        <end position="1446"/>
    </location>
</feature>
<evidence type="ECO:0000259" key="1">
    <source>
        <dbReference type="Pfam" id="PF13539"/>
    </source>
</evidence>
<dbReference type="Pfam" id="PF13539">
    <property type="entry name" value="Peptidase_M15_4"/>
    <property type="match status" value="1"/>
</dbReference>